<dbReference type="SUPFAM" id="SSF50475">
    <property type="entry name" value="FMN-binding split barrel"/>
    <property type="match status" value="1"/>
</dbReference>
<name>A0A5Q5BQX8_MYCSS</name>
<dbReference type="InterPro" id="IPR012349">
    <property type="entry name" value="Split_barrel_FMN-bd"/>
</dbReference>
<keyword evidence="2" id="KW-0560">Oxidoreductase</keyword>
<gene>
    <name evidence="4" type="ordered locus">Mmcs_4680</name>
</gene>
<dbReference type="GO" id="GO:0016491">
    <property type="term" value="F:oxidoreductase activity"/>
    <property type="evidence" value="ECO:0007669"/>
    <property type="project" value="UniProtKB-KW"/>
</dbReference>
<accession>A0A5Q5BQX8</accession>
<dbReference type="AlphaFoldDB" id="A0A5Q5BQX8"/>
<evidence type="ECO:0000256" key="1">
    <source>
        <dbReference type="ARBA" id="ARBA00008710"/>
    </source>
</evidence>
<reference evidence="4" key="1">
    <citation type="submission" date="2006-06" db="EMBL/GenBank/DDBJ databases">
        <title>Complete sequence of chromosome of Mycobacterium sp. MCS.</title>
        <authorList>
            <consortium name="US DOE Joint Genome Institute"/>
            <person name="Copeland A."/>
            <person name="Lucas S."/>
            <person name="Lapidus A."/>
            <person name="Barry K."/>
            <person name="Detter J.C."/>
            <person name="Glavina del Rio T."/>
            <person name="Hammon N."/>
            <person name="Israni S."/>
            <person name="Dalin E."/>
            <person name="Tice H."/>
            <person name="Pitluck S."/>
            <person name="Martinez M."/>
            <person name="Schmutz J."/>
            <person name="Larimer F."/>
            <person name="Land M."/>
            <person name="Hauser L."/>
            <person name="Kyrpides N."/>
            <person name="Kim E."/>
            <person name="Miller C.D."/>
            <person name="Hughes J.E."/>
            <person name="Anderson A.J."/>
            <person name="Sims R.C."/>
            <person name="Richardson P."/>
        </authorList>
    </citation>
    <scope>NUCLEOTIDE SEQUENCE [LARGE SCALE GENOMIC DNA]</scope>
    <source>
        <strain evidence="4">MCS</strain>
    </source>
</reference>
<dbReference type="EMBL" id="CP000384">
    <property type="protein sequence ID" value="ABG10784.1"/>
    <property type="molecule type" value="Genomic_DNA"/>
</dbReference>
<dbReference type="Pfam" id="PF04075">
    <property type="entry name" value="F420H2_quin_red"/>
    <property type="match status" value="1"/>
</dbReference>
<dbReference type="GO" id="GO:0070967">
    <property type="term" value="F:coenzyme F420 binding"/>
    <property type="evidence" value="ECO:0007669"/>
    <property type="project" value="TreeGrafter"/>
</dbReference>
<evidence type="ECO:0000256" key="3">
    <source>
        <dbReference type="ARBA" id="ARBA00049106"/>
    </source>
</evidence>
<comment type="similarity">
    <text evidence="1">Belongs to the F420H(2)-dependent quinone reductase family.</text>
</comment>
<dbReference type="KEGG" id="mmc:Mmcs_4680"/>
<evidence type="ECO:0008006" key="5">
    <source>
        <dbReference type="Google" id="ProtNLM"/>
    </source>
</evidence>
<sequence length="150" mass="16868">MPKSPPSRLNSPAADFFIKWMSRGNTLVYKLSGGRLGGSFGKAPVALLTTIGRKTGEPRVSPLIFLRDGERVILVASRGGSDKHPMWYLNLRANPTVQVQIKDDVLTLTARLATEDEHAHYWPKLTAMYPDFDNYRSWTDREIPIVICEP</sequence>
<dbReference type="Gene3D" id="2.30.110.10">
    <property type="entry name" value="Electron Transport, Fmn-binding Protein, Chain A"/>
    <property type="match status" value="1"/>
</dbReference>
<dbReference type="PANTHER" id="PTHR39428">
    <property type="entry name" value="F420H(2)-DEPENDENT QUINONE REDUCTASE RV1261C"/>
    <property type="match status" value="1"/>
</dbReference>
<proteinExistence type="inferred from homology"/>
<protein>
    <recommendedName>
        <fullName evidence="5">Nitroreductase family deazaflavin-dependent oxidoreductase</fullName>
    </recommendedName>
</protein>
<dbReference type="NCBIfam" id="TIGR00026">
    <property type="entry name" value="hi_GC_TIGR00026"/>
    <property type="match status" value="1"/>
</dbReference>
<evidence type="ECO:0000256" key="2">
    <source>
        <dbReference type="ARBA" id="ARBA00023002"/>
    </source>
</evidence>
<dbReference type="GO" id="GO:0005886">
    <property type="term" value="C:plasma membrane"/>
    <property type="evidence" value="ECO:0007669"/>
    <property type="project" value="TreeGrafter"/>
</dbReference>
<comment type="catalytic activity">
    <reaction evidence="3">
        <text>oxidized coenzyme F420-(gamma-L-Glu)(n) + a quinol + H(+) = reduced coenzyme F420-(gamma-L-Glu)(n) + a quinone</text>
        <dbReference type="Rhea" id="RHEA:39663"/>
        <dbReference type="Rhea" id="RHEA-COMP:12939"/>
        <dbReference type="Rhea" id="RHEA-COMP:14378"/>
        <dbReference type="ChEBI" id="CHEBI:15378"/>
        <dbReference type="ChEBI" id="CHEBI:24646"/>
        <dbReference type="ChEBI" id="CHEBI:132124"/>
        <dbReference type="ChEBI" id="CHEBI:133980"/>
        <dbReference type="ChEBI" id="CHEBI:139511"/>
    </reaction>
</comment>
<evidence type="ECO:0000313" key="4">
    <source>
        <dbReference type="EMBL" id="ABG10784.1"/>
    </source>
</evidence>
<organism evidence="4">
    <name type="scientific">Mycobacterium sp. (strain MCS)</name>
    <dbReference type="NCBI Taxonomy" id="164756"/>
    <lineage>
        <taxon>Bacteria</taxon>
        <taxon>Bacillati</taxon>
        <taxon>Actinomycetota</taxon>
        <taxon>Actinomycetes</taxon>
        <taxon>Mycobacteriales</taxon>
        <taxon>Mycobacteriaceae</taxon>
        <taxon>Mycobacterium</taxon>
    </lineage>
</organism>
<dbReference type="InterPro" id="IPR004378">
    <property type="entry name" value="F420H2_quin_Rdtase"/>
</dbReference>
<dbReference type="PANTHER" id="PTHR39428:SF3">
    <property type="entry name" value="DEAZAFLAVIN-DEPENDENT NITROREDUCTASE"/>
    <property type="match status" value="1"/>
</dbReference>